<dbReference type="SUPFAM" id="SSF102829">
    <property type="entry name" value="Cell division protein ZapA-like"/>
    <property type="match status" value="1"/>
</dbReference>
<keyword evidence="3" id="KW-1185">Reference proteome</keyword>
<proteinExistence type="predicted"/>
<evidence type="ECO:0000313" key="4">
    <source>
        <dbReference type="Proteomes" id="UP000436801"/>
    </source>
</evidence>
<dbReference type="AlphaFoldDB" id="A0A1G7QJN9"/>
<gene>
    <name evidence="1" type="primary">zapA</name>
    <name evidence="1" type="ORF">GQR91_15230</name>
    <name evidence="2" type="ORF">SAMN05216557_108139</name>
</gene>
<dbReference type="Gene3D" id="3.30.160.880">
    <property type="entry name" value="Cell division protein ZapA protomer, N-terminal domain"/>
    <property type="match status" value="1"/>
</dbReference>
<dbReference type="Proteomes" id="UP000436801">
    <property type="component" value="Unassembled WGS sequence"/>
</dbReference>
<sequence>MAQVTLSIGGRPHTVQCRDGEEARLRTLGQVLDQRWTAALRAAGGQHGERAMLFVALMLADDLEAVERQPPAGAAISEATLDRIADRLESLANALEQTGPSA</sequence>
<dbReference type="GO" id="GO:0051301">
    <property type="term" value="P:cell division"/>
    <property type="evidence" value="ECO:0007669"/>
    <property type="project" value="UniProtKB-KW"/>
</dbReference>
<keyword evidence="2" id="KW-0131">Cell cycle</keyword>
<dbReference type="EMBL" id="FNBI01000008">
    <property type="protein sequence ID" value="SDF98757.1"/>
    <property type="molecule type" value="Genomic_DNA"/>
</dbReference>
<organism evidence="2 3">
    <name type="scientific">Sphingomonas carotinifaciens</name>
    <dbReference type="NCBI Taxonomy" id="1166323"/>
    <lineage>
        <taxon>Bacteria</taxon>
        <taxon>Pseudomonadati</taxon>
        <taxon>Pseudomonadota</taxon>
        <taxon>Alphaproteobacteria</taxon>
        <taxon>Sphingomonadales</taxon>
        <taxon>Sphingomonadaceae</taxon>
        <taxon>Sphingomonas</taxon>
    </lineage>
</organism>
<dbReference type="InterPro" id="IPR042233">
    <property type="entry name" value="Cell_div_ZapA_N"/>
</dbReference>
<evidence type="ECO:0000313" key="3">
    <source>
        <dbReference type="Proteomes" id="UP000323502"/>
    </source>
</evidence>
<dbReference type="RefSeq" id="WP_112382789.1">
    <property type="nucleotide sequence ID" value="NZ_FNBI01000008.1"/>
</dbReference>
<dbReference type="EMBL" id="WSUT01000005">
    <property type="protein sequence ID" value="MWC44976.1"/>
    <property type="molecule type" value="Genomic_DNA"/>
</dbReference>
<name>A0A1G7QJN9_9SPHN</name>
<evidence type="ECO:0000313" key="1">
    <source>
        <dbReference type="EMBL" id="MWC44976.1"/>
    </source>
</evidence>
<dbReference type="Pfam" id="PF05164">
    <property type="entry name" value="ZapA"/>
    <property type="match status" value="1"/>
</dbReference>
<accession>A0A1G7QJN9</accession>
<reference evidence="1 4" key="2">
    <citation type="submission" date="2019-12" db="EMBL/GenBank/DDBJ databases">
        <authorList>
            <person name="Zheng J."/>
        </authorList>
    </citation>
    <scope>NUCLEOTIDE SEQUENCE [LARGE SCALE GENOMIC DNA]</scope>
    <source>
        <strain evidence="1 4">DSM 27347</strain>
    </source>
</reference>
<reference evidence="2 3" key="1">
    <citation type="submission" date="2016-10" db="EMBL/GenBank/DDBJ databases">
        <authorList>
            <person name="Varghese N."/>
            <person name="Submissions S."/>
        </authorList>
    </citation>
    <scope>NUCLEOTIDE SEQUENCE [LARGE SCALE GENOMIC DNA]</scope>
    <source>
        <strain evidence="2 3">S7-754</strain>
    </source>
</reference>
<protein>
    <submittedName>
        <fullName evidence="2">Cell division protein ZapA</fullName>
    </submittedName>
</protein>
<evidence type="ECO:0000313" key="2">
    <source>
        <dbReference type="EMBL" id="SDF98757.1"/>
    </source>
</evidence>
<dbReference type="Proteomes" id="UP000323502">
    <property type="component" value="Unassembled WGS sequence"/>
</dbReference>
<keyword evidence="2" id="KW-0132">Cell division</keyword>
<dbReference type="InterPro" id="IPR007838">
    <property type="entry name" value="Cell_div_ZapA-like"/>
</dbReference>
<dbReference type="OrthoDB" id="9797575at2"/>
<dbReference type="InterPro" id="IPR036192">
    <property type="entry name" value="Cell_div_ZapA-like_sf"/>
</dbReference>